<name>A0ABS1ENH0_9CLOT</name>
<evidence type="ECO:0000313" key="12">
    <source>
        <dbReference type="Proteomes" id="UP000596739"/>
    </source>
</evidence>
<feature type="transmembrane region" description="Helical" evidence="10">
    <location>
        <begin position="394"/>
        <end position="416"/>
    </location>
</feature>
<comment type="caution">
    <text evidence="11">The sequence shown here is derived from an EMBL/GenBank/DDBJ whole genome shotgun (WGS) entry which is preliminary data.</text>
</comment>
<feature type="transmembrane region" description="Helical" evidence="10">
    <location>
        <begin position="172"/>
        <end position="193"/>
    </location>
</feature>
<feature type="transmembrane region" description="Helical" evidence="10">
    <location>
        <begin position="422"/>
        <end position="443"/>
    </location>
</feature>
<feature type="transmembrane region" description="Helical" evidence="10">
    <location>
        <begin position="245"/>
        <end position="266"/>
    </location>
</feature>
<reference evidence="12" key="1">
    <citation type="submission" date="2021-01" db="EMBL/GenBank/DDBJ databases">
        <title>Genome public.</title>
        <authorList>
            <person name="Liu C."/>
            <person name="Sun Q."/>
        </authorList>
    </citation>
    <scope>NUCLEOTIDE SEQUENCE [LARGE SCALE GENOMIC DNA]</scope>
    <source>
        <strain evidence="12">YIM B02505</strain>
    </source>
</reference>
<evidence type="ECO:0000256" key="7">
    <source>
        <dbReference type="ARBA" id="ARBA00022989"/>
    </source>
</evidence>
<protein>
    <recommendedName>
        <fullName evidence="3">Multidrug export protein MepA</fullName>
    </recommendedName>
</protein>
<comment type="subcellular location">
    <subcellularLocation>
        <location evidence="1">Cell membrane</location>
        <topology evidence="1">Multi-pass membrane protein</topology>
    </subcellularLocation>
</comment>
<evidence type="ECO:0000313" key="11">
    <source>
        <dbReference type="EMBL" id="MBK1810915.1"/>
    </source>
</evidence>
<organism evidence="11 12">
    <name type="scientific">Clostridium yunnanense</name>
    <dbReference type="NCBI Taxonomy" id="2800325"/>
    <lineage>
        <taxon>Bacteria</taxon>
        <taxon>Bacillati</taxon>
        <taxon>Bacillota</taxon>
        <taxon>Clostridia</taxon>
        <taxon>Eubacteriales</taxon>
        <taxon>Clostridiaceae</taxon>
        <taxon>Clostridium</taxon>
    </lineage>
</organism>
<evidence type="ECO:0000256" key="8">
    <source>
        <dbReference type="ARBA" id="ARBA00023136"/>
    </source>
</evidence>
<accession>A0ABS1ENH0</accession>
<dbReference type="InterPro" id="IPR048279">
    <property type="entry name" value="MdtK-like"/>
</dbReference>
<dbReference type="InterPro" id="IPR002528">
    <property type="entry name" value="MATE_fam"/>
</dbReference>
<evidence type="ECO:0000256" key="9">
    <source>
        <dbReference type="ARBA" id="ARBA00023251"/>
    </source>
</evidence>
<feature type="transmembrane region" description="Helical" evidence="10">
    <location>
        <begin position="105"/>
        <end position="127"/>
    </location>
</feature>
<dbReference type="EMBL" id="JAENHN010000028">
    <property type="protein sequence ID" value="MBK1810915.1"/>
    <property type="molecule type" value="Genomic_DNA"/>
</dbReference>
<keyword evidence="8 10" id="KW-0472">Membrane</keyword>
<feature type="transmembrane region" description="Helical" evidence="10">
    <location>
        <begin position="22"/>
        <end position="43"/>
    </location>
</feature>
<keyword evidence="6 10" id="KW-0812">Transmembrane</keyword>
<feature type="transmembrane region" description="Helical" evidence="10">
    <location>
        <begin position="324"/>
        <end position="345"/>
    </location>
</feature>
<keyword evidence="7 10" id="KW-1133">Transmembrane helix</keyword>
<dbReference type="RefSeq" id="WP_200268608.1">
    <property type="nucleotide sequence ID" value="NZ_JAENHN010000028.1"/>
</dbReference>
<evidence type="ECO:0000256" key="2">
    <source>
        <dbReference type="ARBA" id="ARBA00008417"/>
    </source>
</evidence>
<feature type="transmembrane region" description="Helical" evidence="10">
    <location>
        <begin position="357"/>
        <end position="382"/>
    </location>
</feature>
<evidence type="ECO:0000256" key="10">
    <source>
        <dbReference type="SAM" id="Phobius"/>
    </source>
</evidence>
<comment type="similarity">
    <text evidence="2">Belongs to the multi antimicrobial extrusion (MATE) (TC 2.A.66.1) family. MepA subfamily.</text>
</comment>
<keyword evidence="9" id="KW-0046">Antibiotic resistance</keyword>
<evidence type="ECO:0000256" key="3">
    <source>
        <dbReference type="ARBA" id="ARBA00022106"/>
    </source>
</evidence>
<proteinExistence type="inferred from homology"/>
<evidence type="ECO:0000256" key="5">
    <source>
        <dbReference type="ARBA" id="ARBA00022475"/>
    </source>
</evidence>
<sequence length="453" mass="49465">MEQVEIEQIDSYYFEKSPIWKAIAHMSLPMMLGMSLNLIYNIIDAYFIGKLNNTEMMTAITLTLPFSVVIMAVGNLFGTGGGTFISRLLGEKKLEESKKVASVSFYFSIISGFLLILLCIVFIQPILTLLGAEGQTMAFTKSVILVFTIGSPIIIANFVLEQLVRAEGASTVSMYGMGISVIANIILDPILIFGCHLNIMGAALGTVLGNLCAVVYFVWYISKKSSALSVSLNRFKPTSLITKDIFKIGVTSLLMDVFLIISSLLFNNLSIRYGDYVVAGFGISQRVVQLSDFIGMGLFMGVIPLIAYSYSAKNIKRMQEIIRTTALYIVILIGAISGALLIFRIQVFELFSKDSEVLAIGTLIFAAMLLSSLFTSLSGLFVGIFQGVGREKEAAIMSVAKGLIVIPIMILSNEFWGLHGLIWSLTASEVLACIVGAALWLHFKKDPSMKVSI</sequence>
<dbReference type="PANTHER" id="PTHR43823:SF3">
    <property type="entry name" value="MULTIDRUG EXPORT PROTEIN MEPA"/>
    <property type="match status" value="1"/>
</dbReference>
<evidence type="ECO:0000256" key="1">
    <source>
        <dbReference type="ARBA" id="ARBA00004651"/>
    </source>
</evidence>
<evidence type="ECO:0000256" key="4">
    <source>
        <dbReference type="ARBA" id="ARBA00022448"/>
    </source>
</evidence>
<feature type="transmembrane region" description="Helical" evidence="10">
    <location>
        <begin position="139"/>
        <end position="160"/>
    </location>
</feature>
<keyword evidence="5" id="KW-1003">Cell membrane</keyword>
<dbReference type="CDD" id="cd13143">
    <property type="entry name" value="MATE_MepA_like"/>
    <property type="match status" value="1"/>
</dbReference>
<dbReference type="Pfam" id="PF01554">
    <property type="entry name" value="MatE"/>
    <property type="match status" value="2"/>
</dbReference>
<dbReference type="PIRSF" id="PIRSF006603">
    <property type="entry name" value="DinF"/>
    <property type="match status" value="1"/>
</dbReference>
<feature type="transmembrane region" description="Helical" evidence="10">
    <location>
        <begin position="199"/>
        <end position="221"/>
    </location>
</feature>
<gene>
    <name evidence="11" type="ORF">JHL18_09785</name>
</gene>
<dbReference type="Proteomes" id="UP000596739">
    <property type="component" value="Unassembled WGS sequence"/>
</dbReference>
<dbReference type="InterPro" id="IPR051327">
    <property type="entry name" value="MATE_MepA_subfamily"/>
</dbReference>
<keyword evidence="4" id="KW-0813">Transport</keyword>
<feature type="transmembrane region" description="Helical" evidence="10">
    <location>
        <begin position="63"/>
        <end position="85"/>
    </location>
</feature>
<dbReference type="NCBIfam" id="TIGR00797">
    <property type="entry name" value="matE"/>
    <property type="match status" value="1"/>
</dbReference>
<evidence type="ECO:0000256" key="6">
    <source>
        <dbReference type="ARBA" id="ARBA00022692"/>
    </source>
</evidence>
<dbReference type="PANTHER" id="PTHR43823">
    <property type="entry name" value="SPORULATION PROTEIN YKVU"/>
    <property type="match status" value="1"/>
</dbReference>
<feature type="transmembrane region" description="Helical" evidence="10">
    <location>
        <begin position="293"/>
        <end position="312"/>
    </location>
</feature>
<dbReference type="InterPro" id="IPR045070">
    <property type="entry name" value="MATE_MepA-like"/>
</dbReference>
<keyword evidence="12" id="KW-1185">Reference proteome</keyword>